<evidence type="ECO:0000259" key="7">
    <source>
        <dbReference type="PROSITE" id="PS51387"/>
    </source>
</evidence>
<dbReference type="InterPro" id="IPR006094">
    <property type="entry name" value="Oxid_FAD_bind_N"/>
</dbReference>
<sequence length="472" mass="53094">MLFRYNTSITPKPLAIITPLKKSHIQAAISCSKKHGIQIRVRSGGHDYEGLSYVSSIVPYVVIDLVNFRNITVDVPTKTAWVEAGAQLGEVYYRIAEKSRTLAFPAGVCHTVGVGGHFSGGGSGMMMRKHGLSVDHIIDAQLIDVKGRILDRKSMGEDLFWAIRGGGGNTFGVVIAWKLSLVKVPATVSVFNVTRTSLEQNLTKLVHRWQYAVSKFHEDLFSRIFIETVNSTNGEIAIRTTFTSLFLGDVDRLLPIMQETFPELGLMKQDCVEMSWIESVIFFAELPLNTSLDVLLDKTLEITISGKGKSDYVNEPIPGIALEGIWKRLYQVDVQSFQLQFSSYGGRMNEISESSTPFPHRAGTLFQIQYLVFWVEDDIRTFELYVNWIRSLYSYMAPYVSKNPRGAYINYRDLDLGVNNPNGSTSYKQASVWGAKYFGRNFDKLVQVKTAVDPDNFFRNEQSVPPISSWVM</sequence>
<evidence type="ECO:0000256" key="6">
    <source>
        <dbReference type="ARBA" id="ARBA00023180"/>
    </source>
</evidence>
<dbReference type="OrthoDB" id="407275at2759"/>
<feature type="domain" description="FAD-binding PCMH-type" evidence="7">
    <location>
        <begin position="9"/>
        <end position="184"/>
    </location>
</feature>
<comment type="similarity">
    <text evidence="2">Belongs to the oxygen-dependent FAD-linked oxidoreductase family.</text>
</comment>
<dbReference type="Gene3D" id="3.40.462.20">
    <property type="match status" value="1"/>
</dbReference>
<dbReference type="InterPro" id="IPR016169">
    <property type="entry name" value="FAD-bd_PCMH_sub2"/>
</dbReference>
<protein>
    <recommendedName>
        <fullName evidence="7">FAD-binding PCMH-type domain-containing protein</fullName>
    </recommendedName>
</protein>
<evidence type="ECO:0000256" key="3">
    <source>
        <dbReference type="ARBA" id="ARBA00022630"/>
    </source>
</evidence>
<gene>
    <name evidence="8" type="ORF">Tsubulata_006564</name>
</gene>
<dbReference type="InterPro" id="IPR012951">
    <property type="entry name" value="BBE"/>
</dbReference>
<evidence type="ECO:0000256" key="4">
    <source>
        <dbReference type="ARBA" id="ARBA00022729"/>
    </source>
</evidence>
<evidence type="ECO:0000256" key="2">
    <source>
        <dbReference type="ARBA" id="ARBA00005466"/>
    </source>
</evidence>
<dbReference type="SUPFAM" id="SSF56176">
    <property type="entry name" value="FAD-binding/transporter-associated domain-like"/>
    <property type="match status" value="1"/>
</dbReference>
<dbReference type="InterPro" id="IPR036318">
    <property type="entry name" value="FAD-bd_PCMH-like_sf"/>
</dbReference>
<dbReference type="Proteomes" id="UP001141552">
    <property type="component" value="Unassembled WGS sequence"/>
</dbReference>
<dbReference type="InterPro" id="IPR016167">
    <property type="entry name" value="FAD-bd_PCMH_sub1"/>
</dbReference>
<comment type="caution">
    <text evidence="8">The sequence shown here is derived from an EMBL/GenBank/DDBJ whole genome shotgun (WGS) entry which is preliminary data.</text>
</comment>
<dbReference type="InterPro" id="IPR016166">
    <property type="entry name" value="FAD-bd_PCMH"/>
</dbReference>
<comment type="cofactor">
    <cofactor evidence="1">
        <name>FAD</name>
        <dbReference type="ChEBI" id="CHEBI:57692"/>
    </cofactor>
</comment>
<name>A0A9Q0FU55_9ROSI</name>
<evidence type="ECO:0000256" key="1">
    <source>
        <dbReference type="ARBA" id="ARBA00001974"/>
    </source>
</evidence>
<proteinExistence type="inferred from homology"/>
<keyword evidence="6" id="KW-0325">Glycoprotein</keyword>
<evidence type="ECO:0000313" key="9">
    <source>
        <dbReference type="Proteomes" id="UP001141552"/>
    </source>
</evidence>
<keyword evidence="5" id="KW-0274">FAD</keyword>
<dbReference type="PROSITE" id="PS51387">
    <property type="entry name" value="FAD_PCMH"/>
    <property type="match status" value="1"/>
</dbReference>
<dbReference type="Gene3D" id="3.30.465.10">
    <property type="match status" value="1"/>
</dbReference>
<dbReference type="GO" id="GO:0016491">
    <property type="term" value="F:oxidoreductase activity"/>
    <property type="evidence" value="ECO:0007669"/>
    <property type="project" value="InterPro"/>
</dbReference>
<dbReference type="Gene3D" id="3.30.43.10">
    <property type="entry name" value="Uridine Diphospho-n-acetylenolpyruvylglucosamine Reductase, domain 2"/>
    <property type="match status" value="1"/>
</dbReference>
<keyword evidence="3" id="KW-0285">Flavoprotein</keyword>
<reference evidence="8" key="1">
    <citation type="submission" date="2022-02" db="EMBL/GenBank/DDBJ databases">
        <authorList>
            <person name="Henning P.M."/>
            <person name="McCubbin A.G."/>
            <person name="Shore J.S."/>
        </authorList>
    </citation>
    <scope>NUCLEOTIDE SEQUENCE</scope>
    <source>
        <strain evidence="8">F60SS</strain>
        <tissue evidence="8">Leaves</tissue>
    </source>
</reference>
<evidence type="ECO:0000256" key="5">
    <source>
        <dbReference type="ARBA" id="ARBA00022827"/>
    </source>
</evidence>
<evidence type="ECO:0000313" key="8">
    <source>
        <dbReference type="EMBL" id="KAJ4837904.1"/>
    </source>
</evidence>
<dbReference type="Pfam" id="PF01565">
    <property type="entry name" value="FAD_binding_4"/>
    <property type="match status" value="1"/>
</dbReference>
<accession>A0A9Q0FU55</accession>
<dbReference type="AlphaFoldDB" id="A0A9Q0FU55"/>
<dbReference type="GO" id="GO:0071949">
    <property type="term" value="F:FAD binding"/>
    <property type="evidence" value="ECO:0007669"/>
    <property type="project" value="InterPro"/>
</dbReference>
<reference evidence="8" key="2">
    <citation type="journal article" date="2023" name="Plants (Basel)">
        <title>Annotation of the Turnera subulata (Passifloraceae) Draft Genome Reveals the S-Locus Evolved after the Divergence of Turneroideae from Passifloroideae in a Stepwise Manner.</title>
        <authorList>
            <person name="Henning P.M."/>
            <person name="Roalson E.H."/>
            <person name="Mir W."/>
            <person name="McCubbin A.G."/>
            <person name="Shore J.S."/>
        </authorList>
    </citation>
    <scope>NUCLEOTIDE SEQUENCE</scope>
    <source>
        <strain evidence="8">F60SS</strain>
    </source>
</reference>
<keyword evidence="9" id="KW-1185">Reference proteome</keyword>
<dbReference type="Pfam" id="PF08031">
    <property type="entry name" value="BBE"/>
    <property type="match status" value="1"/>
</dbReference>
<dbReference type="PANTHER" id="PTHR32448">
    <property type="entry name" value="OS08G0158400 PROTEIN"/>
    <property type="match status" value="1"/>
</dbReference>
<dbReference type="EMBL" id="JAKUCV010003710">
    <property type="protein sequence ID" value="KAJ4837904.1"/>
    <property type="molecule type" value="Genomic_DNA"/>
</dbReference>
<keyword evidence="4" id="KW-0732">Signal</keyword>
<organism evidence="8 9">
    <name type="scientific">Turnera subulata</name>
    <dbReference type="NCBI Taxonomy" id="218843"/>
    <lineage>
        <taxon>Eukaryota</taxon>
        <taxon>Viridiplantae</taxon>
        <taxon>Streptophyta</taxon>
        <taxon>Embryophyta</taxon>
        <taxon>Tracheophyta</taxon>
        <taxon>Spermatophyta</taxon>
        <taxon>Magnoliopsida</taxon>
        <taxon>eudicotyledons</taxon>
        <taxon>Gunneridae</taxon>
        <taxon>Pentapetalae</taxon>
        <taxon>rosids</taxon>
        <taxon>fabids</taxon>
        <taxon>Malpighiales</taxon>
        <taxon>Passifloraceae</taxon>
        <taxon>Turnera</taxon>
    </lineage>
</organism>